<dbReference type="PANTHER" id="PTHR43976">
    <property type="entry name" value="SHORT CHAIN DEHYDROGENASE"/>
    <property type="match status" value="1"/>
</dbReference>
<dbReference type="PRINTS" id="PR00081">
    <property type="entry name" value="GDHRDH"/>
</dbReference>
<sequence length="281" mass="28546">MTTPDSPVWFITGAATGFGRAFALETLARGGRVLATARDPSRLADLVAVDPARVLALALDVTRPGDAATAVEAAMARFGRIDTVVNNAGFGLVGAVEETPLEEFRAALETMVIGAVAVTQAALPVLRAQGSGAVVNISSMGGQLSFAGFGAYSAAKFALEGMSEALAQEVAPLGIKVLIVEPGAFRTDFAGAALRRMPGMEAYAGSVGPIRAFAEGMHGTQAGDPAKAARAVHIALAAPVTPLRLALGQDAIDAVRGHAQALLAEMDAWAALGADTRVEAG</sequence>
<dbReference type="Pfam" id="PF00106">
    <property type="entry name" value="adh_short"/>
    <property type="match status" value="1"/>
</dbReference>
<accession>A0A6M1LFZ8</accession>
<reference evidence="4 5" key="1">
    <citation type="submission" date="2020-03" db="EMBL/GenBank/DDBJ databases">
        <title>Roseomonas stagni sp. nov., isolated from pond water in Japan.</title>
        <authorList>
            <person name="Furuhata K."/>
            <person name="Miyamoto H."/>
            <person name="Goto K."/>
        </authorList>
    </citation>
    <scope>NUCLEOTIDE SEQUENCE [LARGE SCALE GENOMIC DNA]</scope>
    <source>
        <strain evidence="4 5">PeD5</strain>
    </source>
</reference>
<dbReference type="NCBIfam" id="NF004824">
    <property type="entry name" value="PRK06180.1"/>
    <property type="match status" value="1"/>
</dbReference>
<comment type="similarity">
    <text evidence="1 3">Belongs to the short-chain dehydrogenases/reductases (SDR) family.</text>
</comment>
<dbReference type="InterPro" id="IPR036291">
    <property type="entry name" value="NAD(P)-bd_dom_sf"/>
</dbReference>
<protein>
    <submittedName>
        <fullName evidence="4">SDR family NAD(P)-dependent oxidoreductase</fullName>
    </submittedName>
</protein>
<dbReference type="SUPFAM" id="SSF51735">
    <property type="entry name" value="NAD(P)-binding Rossmann-fold domains"/>
    <property type="match status" value="1"/>
</dbReference>
<dbReference type="InterPro" id="IPR051911">
    <property type="entry name" value="SDR_oxidoreductase"/>
</dbReference>
<dbReference type="InterPro" id="IPR002347">
    <property type="entry name" value="SDR_fam"/>
</dbReference>
<keyword evidence="2" id="KW-0560">Oxidoreductase</keyword>
<evidence type="ECO:0000256" key="3">
    <source>
        <dbReference type="RuleBase" id="RU000363"/>
    </source>
</evidence>
<evidence type="ECO:0000256" key="1">
    <source>
        <dbReference type="ARBA" id="ARBA00006484"/>
    </source>
</evidence>
<gene>
    <name evidence="4" type="ORF">G3576_04410</name>
</gene>
<dbReference type="PRINTS" id="PR00080">
    <property type="entry name" value="SDRFAMILY"/>
</dbReference>
<evidence type="ECO:0000256" key="2">
    <source>
        <dbReference type="ARBA" id="ARBA00023002"/>
    </source>
</evidence>
<dbReference type="GO" id="GO:0016491">
    <property type="term" value="F:oxidoreductase activity"/>
    <property type="evidence" value="ECO:0007669"/>
    <property type="project" value="UniProtKB-KW"/>
</dbReference>
<evidence type="ECO:0000313" key="4">
    <source>
        <dbReference type="EMBL" id="NGM19246.1"/>
    </source>
</evidence>
<dbReference type="EMBL" id="JAAIKB010000001">
    <property type="protein sequence ID" value="NGM19246.1"/>
    <property type="molecule type" value="Genomic_DNA"/>
</dbReference>
<keyword evidence="5" id="KW-1185">Reference proteome</keyword>
<name>A0A6M1LFZ8_9PROT</name>
<proteinExistence type="inferred from homology"/>
<dbReference type="Gene3D" id="3.40.50.720">
    <property type="entry name" value="NAD(P)-binding Rossmann-like Domain"/>
    <property type="match status" value="1"/>
</dbReference>
<dbReference type="PROSITE" id="PS00061">
    <property type="entry name" value="ADH_SHORT"/>
    <property type="match status" value="1"/>
</dbReference>
<comment type="caution">
    <text evidence="4">The sequence shown here is derived from an EMBL/GenBank/DDBJ whole genome shotgun (WGS) entry which is preliminary data.</text>
</comment>
<dbReference type="Proteomes" id="UP000475385">
    <property type="component" value="Unassembled WGS sequence"/>
</dbReference>
<organism evidence="4 5">
    <name type="scientific">Falsiroseomonas algicola</name>
    <dbReference type="NCBI Taxonomy" id="2716930"/>
    <lineage>
        <taxon>Bacteria</taxon>
        <taxon>Pseudomonadati</taxon>
        <taxon>Pseudomonadota</taxon>
        <taxon>Alphaproteobacteria</taxon>
        <taxon>Acetobacterales</taxon>
        <taxon>Roseomonadaceae</taxon>
        <taxon>Falsiroseomonas</taxon>
    </lineage>
</organism>
<evidence type="ECO:0000313" key="5">
    <source>
        <dbReference type="Proteomes" id="UP000475385"/>
    </source>
</evidence>
<dbReference type="InterPro" id="IPR020904">
    <property type="entry name" value="Sc_DH/Rdtase_CS"/>
</dbReference>
<dbReference type="AlphaFoldDB" id="A0A6M1LFZ8"/>
<dbReference type="CDD" id="cd05374">
    <property type="entry name" value="17beta-HSD-like_SDR_c"/>
    <property type="match status" value="1"/>
</dbReference>
<dbReference type="PANTHER" id="PTHR43976:SF16">
    <property type="entry name" value="SHORT-CHAIN DEHYDROGENASE_REDUCTASE FAMILY PROTEIN"/>
    <property type="match status" value="1"/>
</dbReference>
<dbReference type="RefSeq" id="WP_164693081.1">
    <property type="nucleotide sequence ID" value="NZ_JAAIKB010000001.1"/>
</dbReference>